<name>W7IA17_9PEZI</name>
<reference evidence="2 3" key="1">
    <citation type="submission" date="2013-05" db="EMBL/GenBank/DDBJ databases">
        <title>Drechslerella stenobrocha genome reveals carnivorous origination and mechanical trapping mechanism of predatory fungi.</title>
        <authorList>
            <person name="Liu X."/>
            <person name="Zhang W."/>
            <person name="Liu K."/>
        </authorList>
    </citation>
    <scope>NUCLEOTIDE SEQUENCE [LARGE SCALE GENOMIC DNA]</scope>
    <source>
        <strain evidence="2 3">248</strain>
    </source>
</reference>
<proteinExistence type="predicted"/>
<dbReference type="PANTHER" id="PTHR21310">
    <property type="entry name" value="AMINOGLYCOSIDE PHOSPHOTRANSFERASE-RELATED-RELATED"/>
    <property type="match status" value="1"/>
</dbReference>
<dbReference type="Proteomes" id="UP000024837">
    <property type="component" value="Unassembled WGS sequence"/>
</dbReference>
<protein>
    <recommendedName>
        <fullName evidence="4">Aminoglycoside phosphotransferase domain-containing protein</fullName>
    </recommendedName>
</protein>
<feature type="region of interest" description="Disordered" evidence="1">
    <location>
        <begin position="592"/>
        <end position="640"/>
    </location>
</feature>
<feature type="compositionally biased region" description="Low complexity" evidence="1">
    <location>
        <begin position="1"/>
        <end position="31"/>
    </location>
</feature>
<dbReference type="OrthoDB" id="10003767at2759"/>
<dbReference type="InterPro" id="IPR051678">
    <property type="entry name" value="AGP_Transferase"/>
</dbReference>
<sequence>MDTPESSSSGSGIGSSSSRLSRTTKASSTLSVGPKMVLPTRAPTAARNRAISVSSTSIRGQCPECRDKRQDDMGLKVNAEALVQLARALRDDTTATISQKCSGSLDYTMQITFEDGVSWLAKIPKPWRSSHVNQSIYTQISAWRYLKRHTRIPVPEVYHFAYEGDPGNEVGASYMLIEHLPGKPVPELNSEDEYDQQRAHRFHDQLSDIILELSACTFDKIGSLNQSSTDAEEFSIGPLYSTHNTYPLARGRSATNRGPYISTFEYLTAFGELNYRDTKERHHRPSQPDLCAPIDEELARFFLINRMIPKFSIETGFNNGPFVFQNWGLNTASLLVDDACNITGVLGITGAVGPLTGLCRYPDLIYETKRKGPLYDRKLFLSSFLNRDMPAHTAGRESPIDDIEIRKNLLRTAHKVWQFENSILDPTHKHLHLRGRGGLYEYVFQDGKFSEDSAFKQLGDQDLDFQLLVPKADLKGGEYSWDLPADQKPKRQQSRWGLRPSSVAIMSTRTHARNLWEKAPWVQSRREEQYVREYVRVHRHLPPEVRAYDGKRRSNGPEKAFHMAWAFVRCRDASYMRRKNIKRKKVVRVVGAGTAGGRNRSSSVRQTGKRVRGWSLGSESKRAKAASKGKAPVGGAAPQTSAITKGWKRIFPWSR</sequence>
<dbReference type="PANTHER" id="PTHR21310:SF15">
    <property type="entry name" value="AMINOGLYCOSIDE PHOSPHOTRANSFERASE DOMAIN-CONTAINING PROTEIN"/>
    <property type="match status" value="1"/>
</dbReference>
<evidence type="ECO:0000256" key="1">
    <source>
        <dbReference type="SAM" id="MobiDB-lite"/>
    </source>
</evidence>
<keyword evidence="3" id="KW-1185">Reference proteome</keyword>
<feature type="region of interest" description="Disordered" evidence="1">
    <location>
        <begin position="1"/>
        <end position="45"/>
    </location>
</feature>
<dbReference type="SUPFAM" id="SSF56112">
    <property type="entry name" value="Protein kinase-like (PK-like)"/>
    <property type="match status" value="1"/>
</dbReference>
<dbReference type="EMBL" id="KI966423">
    <property type="protein sequence ID" value="EWC45895.1"/>
    <property type="molecule type" value="Genomic_DNA"/>
</dbReference>
<accession>W7IA17</accession>
<gene>
    <name evidence="2" type="ORF">DRE_04902</name>
</gene>
<organism evidence="2 3">
    <name type="scientific">Drechslerella stenobrocha 248</name>
    <dbReference type="NCBI Taxonomy" id="1043628"/>
    <lineage>
        <taxon>Eukaryota</taxon>
        <taxon>Fungi</taxon>
        <taxon>Dikarya</taxon>
        <taxon>Ascomycota</taxon>
        <taxon>Pezizomycotina</taxon>
        <taxon>Orbiliomycetes</taxon>
        <taxon>Orbiliales</taxon>
        <taxon>Orbiliaceae</taxon>
        <taxon>Drechslerella</taxon>
    </lineage>
</organism>
<evidence type="ECO:0000313" key="3">
    <source>
        <dbReference type="Proteomes" id="UP000024837"/>
    </source>
</evidence>
<dbReference type="HOGENOM" id="CLU_418572_0_0_1"/>
<evidence type="ECO:0000313" key="2">
    <source>
        <dbReference type="EMBL" id="EWC45895.1"/>
    </source>
</evidence>
<evidence type="ECO:0008006" key="4">
    <source>
        <dbReference type="Google" id="ProtNLM"/>
    </source>
</evidence>
<dbReference type="AlphaFoldDB" id="W7IA17"/>
<dbReference type="InterPro" id="IPR011009">
    <property type="entry name" value="Kinase-like_dom_sf"/>
</dbReference>